<dbReference type="AlphaFoldDB" id="A0A1N7SIY9"/>
<dbReference type="Proteomes" id="UP000195569">
    <property type="component" value="Unassembled WGS sequence"/>
</dbReference>
<reference evidence="1" key="1">
    <citation type="submission" date="2016-12" db="EMBL/GenBank/DDBJ databases">
        <authorList>
            <person name="Moulin L."/>
        </authorList>
    </citation>
    <scope>NUCLEOTIDE SEQUENCE [LARGE SCALE GENOMIC DNA]</scope>
    <source>
        <strain evidence="1">STM 7183</strain>
    </source>
</reference>
<comment type="caution">
    <text evidence="1">The sequence shown here is derived from an EMBL/GenBank/DDBJ whole genome shotgun (WGS) entry which is preliminary data.</text>
</comment>
<gene>
    <name evidence="1" type="ORF">BN2476_560129</name>
</gene>
<evidence type="ECO:0000313" key="2">
    <source>
        <dbReference type="Proteomes" id="UP000195569"/>
    </source>
</evidence>
<keyword evidence="2" id="KW-1185">Reference proteome</keyword>
<organism evidence="1 2">
    <name type="scientific">Paraburkholderia piptadeniae</name>
    <dbReference type="NCBI Taxonomy" id="1701573"/>
    <lineage>
        <taxon>Bacteria</taxon>
        <taxon>Pseudomonadati</taxon>
        <taxon>Pseudomonadota</taxon>
        <taxon>Betaproteobacteria</taxon>
        <taxon>Burkholderiales</taxon>
        <taxon>Burkholderiaceae</taxon>
        <taxon>Paraburkholderia</taxon>
    </lineage>
</organism>
<proteinExistence type="predicted"/>
<evidence type="ECO:0000313" key="1">
    <source>
        <dbReference type="EMBL" id="SIT47371.1"/>
    </source>
</evidence>
<name>A0A1N7SIY9_9BURK</name>
<sequence>MTVPPRRFSGYVNARDTIGASILVDSNNFIIRAALFRGD</sequence>
<protein>
    <submittedName>
        <fullName evidence="1">Uncharacterized protein</fullName>
    </submittedName>
</protein>
<dbReference type="EMBL" id="CYGY02000056">
    <property type="protein sequence ID" value="SIT47371.1"/>
    <property type="molecule type" value="Genomic_DNA"/>
</dbReference>
<accession>A0A1N7SIY9</accession>